<dbReference type="EMBL" id="CAFABE010000134">
    <property type="protein sequence ID" value="CAB4834597.1"/>
    <property type="molecule type" value="Genomic_DNA"/>
</dbReference>
<accession>A0A6J7AP10</accession>
<name>A0A6J7AP10_9ZZZZ</name>
<evidence type="ECO:0000313" key="1">
    <source>
        <dbReference type="EMBL" id="CAB4834597.1"/>
    </source>
</evidence>
<gene>
    <name evidence="1" type="ORF">UFOPK3164_01704</name>
</gene>
<organism evidence="1">
    <name type="scientific">freshwater metagenome</name>
    <dbReference type="NCBI Taxonomy" id="449393"/>
    <lineage>
        <taxon>unclassified sequences</taxon>
        <taxon>metagenomes</taxon>
        <taxon>ecological metagenomes</taxon>
    </lineage>
</organism>
<reference evidence="1" key="1">
    <citation type="submission" date="2020-05" db="EMBL/GenBank/DDBJ databases">
        <authorList>
            <person name="Chiriac C."/>
            <person name="Salcher M."/>
            <person name="Ghai R."/>
            <person name="Kavagutti S V."/>
        </authorList>
    </citation>
    <scope>NUCLEOTIDE SEQUENCE</scope>
</reference>
<proteinExistence type="predicted"/>
<protein>
    <submittedName>
        <fullName evidence="1">Unannotated protein</fullName>
    </submittedName>
</protein>
<sequence length="187" mass="21249">MSEQPVKVGVKTHCFNFWALIPLAPRRHQGIHECSFFFQEFKSSIARPSRVNDDDGTLVWKCIAEQVDPRDHHSKPSLHSVEHRALCQTRHCRRCPRFLGTQPPSLFSILIIQKKLSAPKEPRFINRVSSTLIACVKGGEPIDLITKKINSHWSRCRRSEDVDNATSDCELTTMFDLGLSAIALSDK</sequence>
<dbReference type="AlphaFoldDB" id="A0A6J7AP10"/>